<dbReference type="GO" id="GO:0004252">
    <property type="term" value="F:serine-type endopeptidase activity"/>
    <property type="evidence" value="ECO:0007669"/>
    <property type="project" value="InterPro"/>
</dbReference>
<feature type="domain" description="Peptidase S54 rhomboid" evidence="6">
    <location>
        <begin position="55"/>
        <end position="183"/>
    </location>
</feature>
<protein>
    <recommendedName>
        <fullName evidence="6">Peptidase S54 rhomboid domain-containing protein</fullName>
    </recommendedName>
</protein>
<evidence type="ECO:0000256" key="2">
    <source>
        <dbReference type="ARBA" id="ARBA00022692"/>
    </source>
</evidence>
<evidence type="ECO:0000256" key="4">
    <source>
        <dbReference type="ARBA" id="ARBA00023136"/>
    </source>
</evidence>
<feature type="transmembrane region" description="Helical" evidence="5">
    <location>
        <begin position="117"/>
        <end position="135"/>
    </location>
</feature>
<dbReference type="Pfam" id="PF01694">
    <property type="entry name" value="Rhomboid"/>
    <property type="match status" value="1"/>
</dbReference>
<evidence type="ECO:0000313" key="8">
    <source>
        <dbReference type="Proteomes" id="UP000240322"/>
    </source>
</evidence>
<proteinExistence type="predicted"/>
<dbReference type="SUPFAM" id="SSF144091">
    <property type="entry name" value="Rhomboid-like"/>
    <property type="match status" value="1"/>
</dbReference>
<dbReference type="InterPro" id="IPR022764">
    <property type="entry name" value="Peptidase_S54_rhomboid_dom"/>
</dbReference>
<keyword evidence="2 5" id="KW-0812">Transmembrane</keyword>
<feature type="transmembrane region" description="Helical" evidence="5">
    <location>
        <begin position="93"/>
        <end position="111"/>
    </location>
</feature>
<dbReference type="GO" id="GO:0016020">
    <property type="term" value="C:membrane"/>
    <property type="evidence" value="ECO:0007669"/>
    <property type="project" value="UniProtKB-SubCell"/>
</dbReference>
<keyword evidence="4 5" id="KW-0472">Membrane</keyword>
<organism evidence="7 8">
    <name type="scientific">Candidatus Marsarchaeota G2 archaeon OSP_D</name>
    <dbReference type="NCBI Taxonomy" id="1978157"/>
    <lineage>
        <taxon>Archaea</taxon>
        <taxon>Candidatus Marsarchaeota</taxon>
        <taxon>Candidatus Marsarchaeota group 2</taxon>
    </lineage>
</organism>
<dbReference type="AlphaFoldDB" id="A0A2R6AYJ6"/>
<dbReference type="EMBL" id="NEXE01000025">
    <property type="protein sequence ID" value="PSN91470.1"/>
    <property type="molecule type" value="Genomic_DNA"/>
</dbReference>
<accession>A0A2R6AYJ6</accession>
<evidence type="ECO:0000313" key="7">
    <source>
        <dbReference type="EMBL" id="PSN91470.1"/>
    </source>
</evidence>
<comment type="subcellular location">
    <subcellularLocation>
        <location evidence="1">Membrane</location>
        <topology evidence="1">Multi-pass membrane protein</topology>
    </subcellularLocation>
</comment>
<reference evidence="7 8" key="1">
    <citation type="submission" date="2017-04" db="EMBL/GenBank/DDBJ databases">
        <title>Novel microbial lineages endemic to geothermal iron-oxide mats fill important gaps in the evolutionary history of Archaea.</title>
        <authorList>
            <person name="Jay Z.J."/>
            <person name="Beam J.P."/>
            <person name="Dlakic M."/>
            <person name="Rusch D.B."/>
            <person name="Kozubal M.A."/>
            <person name="Inskeep W.P."/>
        </authorList>
    </citation>
    <scope>NUCLEOTIDE SEQUENCE [LARGE SCALE GENOMIC DNA]</scope>
    <source>
        <strain evidence="7">OSP_D</strain>
    </source>
</reference>
<sequence>MSFNLRFTLSKPGRNLIIAIVAGLVAGVILQVLNLLYLFVQFNALVESGWVVPIFTSIFVVAPGLLGFVDVFFNAIAVYFLDPLLSSVYSDRQYYTVFLVTAVFGNMLSLLNGPNVVSFGASGGIFGLIAGALTFDYAYNRRVNPAFLGWFLFVFIYSSFGSADVYAHLGGSLMGLPLGYYLGSKRRRREIGAVAWRYGYP</sequence>
<feature type="transmembrane region" description="Helical" evidence="5">
    <location>
        <begin position="142"/>
        <end position="160"/>
    </location>
</feature>
<evidence type="ECO:0000256" key="1">
    <source>
        <dbReference type="ARBA" id="ARBA00004141"/>
    </source>
</evidence>
<feature type="transmembrane region" description="Helical" evidence="5">
    <location>
        <begin position="16"/>
        <end position="40"/>
    </location>
</feature>
<dbReference type="Proteomes" id="UP000240322">
    <property type="component" value="Unassembled WGS sequence"/>
</dbReference>
<comment type="caution">
    <text evidence="7">The sequence shown here is derived from an EMBL/GenBank/DDBJ whole genome shotgun (WGS) entry which is preliminary data.</text>
</comment>
<evidence type="ECO:0000256" key="3">
    <source>
        <dbReference type="ARBA" id="ARBA00022989"/>
    </source>
</evidence>
<evidence type="ECO:0000259" key="6">
    <source>
        <dbReference type="Pfam" id="PF01694"/>
    </source>
</evidence>
<keyword evidence="3 5" id="KW-1133">Transmembrane helix</keyword>
<feature type="transmembrane region" description="Helical" evidence="5">
    <location>
        <begin position="52"/>
        <end position="81"/>
    </location>
</feature>
<dbReference type="InterPro" id="IPR035952">
    <property type="entry name" value="Rhomboid-like_sf"/>
</dbReference>
<evidence type="ECO:0000256" key="5">
    <source>
        <dbReference type="SAM" id="Phobius"/>
    </source>
</evidence>
<dbReference type="Gene3D" id="1.20.1540.10">
    <property type="entry name" value="Rhomboid-like"/>
    <property type="match status" value="1"/>
</dbReference>
<gene>
    <name evidence="7" type="ORF">B9Q03_04190</name>
</gene>
<name>A0A2R6AYJ6_9ARCH</name>